<evidence type="ECO:0000313" key="3">
    <source>
        <dbReference type="Proteomes" id="UP001165136"/>
    </source>
</evidence>
<accession>A0A9W6R466</accession>
<protein>
    <recommendedName>
        <fullName evidence="4">DUF2530 domain-containing protein</fullName>
    </recommendedName>
</protein>
<feature type="transmembrane region" description="Helical" evidence="1">
    <location>
        <begin position="24"/>
        <end position="47"/>
    </location>
</feature>
<sequence length="95" mass="9982">MGDPINSSGAKDTLRPVPELPARLVDLFPIVVVGTVLWLAGLIVLGIRCAVTGQSPDVWLWTTVAGVVISCMGLGIMSWQRAAARRGSRGAQNGL</sequence>
<feature type="transmembrane region" description="Helical" evidence="1">
    <location>
        <begin position="59"/>
        <end position="79"/>
    </location>
</feature>
<dbReference type="AlphaFoldDB" id="A0A9W6R466"/>
<dbReference type="InterPro" id="IPR019681">
    <property type="entry name" value="DUF2530"/>
</dbReference>
<keyword evidence="1" id="KW-1133">Transmembrane helix</keyword>
<keyword evidence="1" id="KW-0812">Transmembrane</keyword>
<keyword evidence="3" id="KW-1185">Reference proteome</keyword>
<organism evidence="2 3">
    <name type="scientific">Amycolatopsis taiwanensis</name>
    <dbReference type="NCBI Taxonomy" id="342230"/>
    <lineage>
        <taxon>Bacteria</taxon>
        <taxon>Bacillati</taxon>
        <taxon>Actinomycetota</taxon>
        <taxon>Actinomycetes</taxon>
        <taxon>Pseudonocardiales</taxon>
        <taxon>Pseudonocardiaceae</taxon>
        <taxon>Amycolatopsis</taxon>
    </lineage>
</organism>
<comment type="caution">
    <text evidence="2">The sequence shown here is derived from an EMBL/GenBank/DDBJ whole genome shotgun (WGS) entry which is preliminary data.</text>
</comment>
<name>A0A9W6R466_9PSEU</name>
<keyword evidence="1" id="KW-0472">Membrane</keyword>
<dbReference type="Pfam" id="PF10745">
    <property type="entry name" value="DUF2530"/>
    <property type="match status" value="1"/>
</dbReference>
<evidence type="ECO:0000313" key="2">
    <source>
        <dbReference type="EMBL" id="GLY69176.1"/>
    </source>
</evidence>
<dbReference type="RefSeq" id="WP_245617278.1">
    <property type="nucleotide sequence ID" value="NZ_BSTI01000015.1"/>
</dbReference>
<gene>
    <name evidence="2" type="ORF">Atai01_57950</name>
</gene>
<proteinExistence type="predicted"/>
<dbReference type="EMBL" id="BSTI01000015">
    <property type="protein sequence ID" value="GLY69176.1"/>
    <property type="molecule type" value="Genomic_DNA"/>
</dbReference>
<evidence type="ECO:0000256" key="1">
    <source>
        <dbReference type="SAM" id="Phobius"/>
    </source>
</evidence>
<dbReference type="Proteomes" id="UP001165136">
    <property type="component" value="Unassembled WGS sequence"/>
</dbReference>
<reference evidence="2" key="1">
    <citation type="submission" date="2023-03" db="EMBL/GenBank/DDBJ databases">
        <title>Amycolatopsis taiwanensis NBRC 103393.</title>
        <authorList>
            <person name="Ichikawa N."/>
            <person name="Sato H."/>
            <person name="Tonouchi N."/>
        </authorList>
    </citation>
    <scope>NUCLEOTIDE SEQUENCE</scope>
    <source>
        <strain evidence="2">NBRC 103393</strain>
    </source>
</reference>
<evidence type="ECO:0008006" key="4">
    <source>
        <dbReference type="Google" id="ProtNLM"/>
    </source>
</evidence>